<dbReference type="RefSeq" id="WP_087937672.1">
    <property type="nucleotide sequence ID" value="NZ_FNAC01000001.1"/>
</dbReference>
<dbReference type="CDD" id="cd08977">
    <property type="entry name" value="SusD"/>
    <property type="match status" value="1"/>
</dbReference>
<accession>A0A1G6MAN6</accession>
<sequence>MKIRTNIFKRLGLAAMVGGMILTATSCESLLETNPRQSIDATIALQTRGGVEAAINSVYARLRSGDNYGRALLADADALADIGVATGNSGRQINQARNQFGTHLDTWQNNYYAINEINLILEAIPQLNDTPPVSPEEAAGWEGELKFLRALYYFDLAKVYAYIPGAVVQANDRGGVPVVTEGVITSEGALNRLPGRGAIGDAYAQMVSDLNDAISLLADSNNRNFASKGAAHALLARVALYTKDYPTAITNAEAALASSVGTVLQGDDYVSGWRSDAHPESMFEVRFFNASEGTGGVNASLQASFTSIIDLSNPQNQGGWGDFVPNAQLLSELQVSASGSGNDPRAYEVTRGDDVRAQLYNVGNGRGSGPKLECTKFLGKIGVPYIDNVPVIRKSEMLLILAEAKTYASTLDVNGALENLNALRTARGLAPFESSDAAEIFEEVLLQRKLEFAFEGHRFFDLKRLGRDIIKPQGDVPFTDVRILASIPQREVDGNPNLVQNEGY</sequence>
<dbReference type="STRING" id="686796.SAMN04488104_100167"/>
<comment type="subcellular location">
    <subcellularLocation>
        <location evidence="1">Cell outer membrane</location>
    </subcellularLocation>
</comment>
<name>A0A1G6MAN6_9BACT</name>
<gene>
    <name evidence="9" type="ORF">SAMN04488104_100167</name>
</gene>
<feature type="chain" id="PRO_5011460551" evidence="6">
    <location>
        <begin position="27"/>
        <end position="504"/>
    </location>
</feature>
<proteinExistence type="inferred from homology"/>
<dbReference type="EMBL" id="FNAC01000001">
    <property type="protein sequence ID" value="SDC51995.1"/>
    <property type="molecule type" value="Genomic_DNA"/>
</dbReference>
<feature type="domain" description="RagB/SusD" evidence="7">
    <location>
        <begin position="388"/>
        <end position="504"/>
    </location>
</feature>
<comment type="similarity">
    <text evidence="2">Belongs to the SusD family.</text>
</comment>
<keyword evidence="10" id="KW-1185">Reference proteome</keyword>
<evidence type="ECO:0000256" key="3">
    <source>
        <dbReference type="ARBA" id="ARBA00022729"/>
    </source>
</evidence>
<evidence type="ECO:0000256" key="1">
    <source>
        <dbReference type="ARBA" id="ARBA00004442"/>
    </source>
</evidence>
<evidence type="ECO:0000313" key="10">
    <source>
        <dbReference type="Proteomes" id="UP000199060"/>
    </source>
</evidence>
<feature type="domain" description="SusD-like N-terminal" evidence="8">
    <location>
        <begin position="88"/>
        <end position="240"/>
    </location>
</feature>
<dbReference type="OrthoDB" id="621570at2"/>
<reference evidence="10" key="1">
    <citation type="submission" date="2016-10" db="EMBL/GenBank/DDBJ databases">
        <authorList>
            <person name="Varghese N."/>
            <person name="Submissions S."/>
        </authorList>
    </citation>
    <scope>NUCLEOTIDE SEQUENCE [LARGE SCALE GENOMIC DNA]</scope>
    <source>
        <strain evidence="10">DSM 23095</strain>
    </source>
</reference>
<dbReference type="InterPro" id="IPR012944">
    <property type="entry name" value="SusD_RagB_dom"/>
</dbReference>
<dbReference type="SUPFAM" id="SSF48452">
    <property type="entry name" value="TPR-like"/>
    <property type="match status" value="1"/>
</dbReference>
<evidence type="ECO:0000256" key="6">
    <source>
        <dbReference type="SAM" id="SignalP"/>
    </source>
</evidence>
<dbReference type="PROSITE" id="PS51257">
    <property type="entry name" value="PROKAR_LIPOPROTEIN"/>
    <property type="match status" value="1"/>
</dbReference>
<evidence type="ECO:0000313" key="9">
    <source>
        <dbReference type="EMBL" id="SDC51995.1"/>
    </source>
</evidence>
<dbReference type="InterPro" id="IPR011990">
    <property type="entry name" value="TPR-like_helical_dom_sf"/>
</dbReference>
<evidence type="ECO:0000256" key="5">
    <source>
        <dbReference type="ARBA" id="ARBA00023237"/>
    </source>
</evidence>
<dbReference type="Gene3D" id="1.25.40.390">
    <property type="match status" value="1"/>
</dbReference>
<evidence type="ECO:0000256" key="4">
    <source>
        <dbReference type="ARBA" id="ARBA00023136"/>
    </source>
</evidence>
<dbReference type="Pfam" id="PF14322">
    <property type="entry name" value="SusD-like_3"/>
    <property type="match status" value="1"/>
</dbReference>
<dbReference type="Proteomes" id="UP000199060">
    <property type="component" value="Unassembled WGS sequence"/>
</dbReference>
<evidence type="ECO:0000256" key="2">
    <source>
        <dbReference type="ARBA" id="ARBA00006275"/>
    </source>
</evidence>
<feature type="signal peptide" evidence="6">
    <location>
        <begin position="1"/>
        <end position="26"/>
    </location>
</feature>
<dbReference type="GO" id="GO:0009279">
    <property type="term" value="C:cell outer membrane"/>
    <property type="evidence" value="ECO:0007669"/>
    <property type="project" value="UniProtKB-SubCell"/>
</dbReference>
<evidence type="ECO:0000259" key="7">
    <source>
        <dbReference type="Pfam" id="PF07980"/>
    </source>
</evidence>
<dbReference type="AlphaFoldDB" id="A0A1G6MAN6"/>
<dbReference type="InterPro" id="IPR033985">
    <property type="entry name" value="SusD-like_N"/>
</dbReference>
<dbReference type="Pfam" id="PF07980">
    <property type="entry name" value="SusD_RagB"/>
    <property type="match status" value="1"/>
</dbReference>
<keyword evidence="3 6" id="KW-0732">Signal</keyword>
<organism evidence="9 10">
    <name type="scientific">Algoriphagus faecimaris</name>
    <dbReference type="NCBI Taxonomy" id="686796"/>
    <lineage>
        <taxon>Bacteria</taxon>
        <taxon>Pseudomonadati</taxon>
        <taxon>Bacteroidota</taxon>
        <taxon>Cytophagia</taxon>
        <taxon>Cytophagales</taxon>
        <taxon>Cyclobacteriaceae</taxon>
        <taxon>Algoriphagus</taxon>
    </lineage>
</organism>
<protein>
    <submittedName>
        <fullName evidence="9">SusD family protein</fullName>
    </submittedName>
</protein>
<evidence type="ECO:0000259" key="8">
    <source>
        <dbReference type="Pfam" id="PF14322"/>
    </source>
</evidence>
<keyword evidence="5" id="KW-0998">Cell outer membrane</keyword>
<keyword evidence="4" id="KW-0472">Membrane</keyword>